<dbReference type="AlphaFoldDB" id="A0A368ND51"/>
<proteinExistence type="predicted"/>
<sequence>MLAFGESFDRLDADLDTVDSESTVQHADTLAALEKLAELVDVNHRANESKETYRIRVISAYQALTSEGTKNDILTSAATLLNVDESTLTIEDTSEAGVLNLSIPESALDTLAVSETDFIESLENQLAASYRITSTVVGTLKYISEADYLAGTYDTTKGYDHLDVGGDPTGEGGTYSRLLSD</sequence>
<name>A0A368ND51_9EURY</name>
<dbReference type="EMBL" id="QPHM01000001">
    <property type="protein sequence ID" value="RCU47943.1"/>
    <property type="molecule type" value="Genomic_DNA"/>
</dbReference>
<reference evidence="1 2" key="1">
    <citation type="submission" date="2018-07" db="EMBL/GenBank/DDBJ databases">
        <title>Genome sequences of Haloplanus salinus JCM 18368T.</title>
        <authorList>
            <person name="Kim Y.B."/>
            <person name="Roh S.W."/>
        </authorList>
    </citation>
    <scope>NUCLEOTIDE SEQUENCE [LARGE SCALE GENOMIC DNA]</scope>
    <source>
        <strain evidence="1 2">JCM 18368</strain>
    </source>
</reference>
<accession>A0A368ND51</accession>
<dbReference type="RefSeq" id="WP_114449502.1">
    <property type="nucleotide sequence ID" value="NZ_QPHM01000001.1"/>
</dbReference>
<keyword evidence="2" id="KW-1185">Reference proteome</keyword>
<evidence type="ECO:0000313" key="2">
    <source>
        <dbReference type="Proteomes" id="UP000252189"/>
    </source>
</evidence>
<gene>
    <name evidence="1" type="ORF">DU504_11940</name>
</gene>
<organism evidence="1 2">
    <name type="scientific">Haloplanus salinus</name>
    <dbReference type="NCBI Taxonomy" id="1126245"/>
    <lineage>
        <taxon>Archaea</taxon>
        <taxon>Methanobacteriati</taxon>
        <taxon>Methanobacteriota</taxon>
        <taxon>Stenosarchaea group</taxon>
        <taxon>Halobacteria</taxon>
        <taxon>Halobacteriales</taxon>
        <taxon>Haloferacaceae</taxon>
        <taxon>Haloplanus</taxon>
    </lineage>
</organism>
<dbReference type="Proteomes" id="UP000252189">
    <property type="component" value="Unassembled WGS sequence"/>
</dbReference>
<comment type="caution">
    <text evidence="1">The sequence shown here is derived from an EMBL/GenBank/DDBJ whole genome shotgun (WGS) entry which is preliminary data.</text>
</comment>
<dbReference type="OrthoDB" id="346417at2157"/>
<protein>
    <submittedName>
        <fullName evidence="1">Uncharacterized protein</fullName>
    </submittedName>
</protein>
<evidence type="ECO:0000313" key="1">
    <source>
        <dbReference type="EMBL" id="RCU47943.1"/>
    </source>
</evidence>